<dbReference type="GO" id="GO:0005262">
    <property type="term" value="F:calcium channel activity"/>
    <property type="evidence" value="ECO:0007669"/>
    <property type="project" value="UniProtKB-UniRule"/>
</dbReference>
<evidence type="ECO:0000256" key="14">
    <source>
        <dbReference type="ARBA" id="ARBA00036634"/>
    </source>
</evidence>
<evidence type="ECO:0000256" key="10">
    <source>
        <dbReference type="ARBA" id="ARBA00023065"/>
    </source>
</evidence>
<dbReference type="InterPro" id="IPR006769">
    <property type="entry name" value="MCU_C"/>
</dbReference>
<dbReference type="OrthoDB" id="278338at2759"/>
<evidence type="ECO:0000256" key="11">
    <source>
        <dbReference type="ARBA" id="ARBA00023128"/>
    </source>
</evidence>
<dbReference type="AlphaFoldDB" id="A0A9P0G3X5"/>
<evidence type="ECO:0000256" key="12">
    <source>
        <dbReference type="ARBA" id="ARBA00023136"/>
    </source>
</evidence>
<keyword evidence="3 15" id="KW-0813">Transport</keyword>
<organism evidence="18 19">
    <name type="scientific">Psylliodes chrysocephalus</name>
    <dbReference type="NCBI Taxonomy" id="3402493"/>
    <lineage>
        <taxon>Eukaryota</taxon>
        <taxon>Metazoa</taxon>
        <taxon>Ecdysozoa</taxon>
        <taxon>Arthropoda</taxon>
        <taxon>Hexapoda</taxon>
        <taxon>Insecta</taxon>
        <taxon>Pterygota</taxon>
        <taxon>Neoptera</taxon>
        <taxon>Endopterygota</taxon>
        <taxon>Coleoptera</taxon>
        <taxon>Polyphaga</taxon>
        <taxon>Cucujiformia</taxon>
        <taxon>Chrysomeloidea</taxon>
        <taxon>Chrysomelidae</taxon>
        <taxon>Galerucinae</taxon>
        <taxon>Alticini</taxon>
        <taxon>Psylliodes</taxon>
    </lineage>
</organism>
<name>A0A9P0G3X5_9CUCU</name>
<dbReference type="Pfam" id="PF04678">
    <property type="entry name" value="MCU"/>
    <property type="match status" value="1"/>
</dbReference>
<reference evidence="18" key="1">
    <citation type="submission" date="2022-01" db="EMBL/GenBank/DDBJ databases">
        <authorList>
            <person name="King R."/>
        </authorList>
    </citation>
    <scope>NUCLEOTIDE SEQUENCE</scope>
</reference>
<protein>
    <recommendedName>
        <fullName evidence="15">Calcium uniporter protein</fullName>
    </recommendedName>
</protein>
<comment type="subcellular location">
    <subcellularLocation>
        <location evidence="1 15">Mitochondrion inner membrane</location>
        <topology evidence="1 15">Multi-pass membrane protein</topology>
    </subcellularLocation>
</comment>
<dbReference type="PANTHER" id="PTHR13462">
    <property type="entry name" value="CALCIUM UNIPORTER PROTEIN, MITOCHONDRIAL"/>
    <property type="match status" value="1"/>
</dbReference>
<evidence type="ECO:0000256" key="1">
    <source>
        <dbReference type="ARBA" id="ARBA00004448"/>
    </source>
</evidence>
<keyword evidence="10 15" id="KW-0406">Ion transport</keyword>
<comment type="domain">
    <text evidence="15">The selectivity filter, in which calcium ions are arranged in single file, is composed of two acidic rings separated by one helical turn along the central axis of the channel pore.</text>
</comment>
<dbReference type="GO" id="GO:0051560">
    <property type="term" value="P:mitochondrial calcium ion homeostasis"/>
    <property type="evidence" value="ECO:0007669"/>
    <property type="project" value="UniProtKB-UniRule"/>
</dbReference>
<evidence type="ECO:0000256" key="9">
    <source>
        <dbReference type="ARBA" id="ARBA00022989"/>
    </source>
</evidence>
<dbReference type="GO" id="GO:0036444">
    <property type="term" value="P:calcium import into the mitochondrion"/>
    <property type="evidence" value="ECO:0007669"/>
    <property type="project" value="TreeGrafter"/>
</dbReference>
<keyword evidence="6 15" id="KW-0812">Transmembrane</keyword>
<keyword evidence="12 15" id="KW-0472">Membrane</keyword>
<evidence type="ECO:0000256" key="5">
    <source>
        <dbReference type="ARBA" id="ARBA00022673"/>
    </source>
</evidence>
<dbReference type="InterPro" id="IPR039055">
    <property type="entry name" value="MCU_fam"/>
</dbReference>
<gene>
    <name evidence="18" type="ORF">PSYICH_LOCUS2302</name>
</gene>
<feature type="domain" description="Calcium uniporter protein C-terminal" evidence="17">
    <location>
        <begin position="157"/>
        <end position="359"/>
    </location>
</feature>
<sequence>MALPRVLCRARLILNSDIFVVSKYCSLVNPVSINKTVYVKTVRHFRTHFSSSLVLNSNKKDDKSVPDPPSSTSSSSSSSSDSDLTDSDSDSEDDLHPDTNYNIPPPRHCTDKDVTVEYHKGLPQITVPLPSRKERCKFTLKPITNTVGDFLEMLKKEDKGIDRVICKTRDGTRIASSNTIETLLDDDFKLLINDTSYNVCSPKHERVTGEEIQRLNDVKTMVSQLYEAMNVQEHQLSKEKELTTQLETIKQELLPLEERKQEIELVAHRRGNWLAWAGLGLMSVQFGILARLTWWEYSWDIMEPVTYFVTYGTAMACYSYFVLTKEEYILQDVTKRQQLLVLHKKSKKLGLDINQYNMLKQEAARIEYTLKKLRNPLKLKLPPKPVTQTMVTDIAGMSSATPVTVTLVDNPQIPPKIIVDPAVTSVKTKVESAPVESKPVESKPVESKEIKSTETKEEAKKAEPKK</sequence>
<feature type="region of interest" description="Disordered" evidence="16">
    <location>
        <begin position="426"/>
        <end position="466"/>
    </location>
</feature>
<proteinExistence type="inferred from homology"/>
<feature type="transmembrane region" description="Helical" evidence="15">
    <location>
        <begin position="305"/>
        <end position="323"/>
    </location>
</feature>
<keyword evidence="5 15" id="KW-0107">Calcium channel</keyword>
<comment type="catalytic activity">
    <reaction evidence="14">
        <text>Ca(2+)(in) = Ca(2+)(out)</text>
        <dbReference type="Rhea" id="RHEA:29671"/>
        <dbReference type="ChEBI" id="CHEBI:29108"/>
    </reaction>
</comment>
<feature type="compositionally biased region" description="Basic and acidic residues" evidence="16">
    <location>
        <begin position="438"/>
        <end position="466"/>
    </location>
</feature>
<evidence type="ECO:0000256" key="8">
    <source>
        <dbReference type="ARBA" id="ARBA00022837"/>
    </source>
</evidence>
<dbReference type="EMBL" id="OV651823">
    <property type="protein sequence ID" value="CAH1101089.1"/>
    <property type="molecule type" value="Genomic_DNA"/>
</dbReference>
<keyword evidence="19" id="KW-1185">Reference proteome</keyword>
<evidence type="ECO:0000256" key="3">
    <source>
        <dbReference type="ARBA" id="ARBA00022448"/>
    </source>
</evidence>
<feature type="compositionally biased region" description="Low complexity" evidence="16">
    <location>
        <begin position="70"/>
        <end position="82"/>
    </location>
</feature>
<keyword evidence="7 15" id="KW-0999">Mitochondrion inner membrane</keyword>
<keyword evidence="13 15" id="KW-0407">Ion channel</keyword>
<keyword evidence="9 15" id="KW-1133">Transmembrane helix</keyword>
<accession>A0A9P0G3X5</accession>
<evidence type="ECO:0000256" key="4">
    <source>
        <dbReference type="ARBA" id="ARBA00022568"/>
    </source>
</evidence>
<evidence type="ECO:0000256" key="6">
    <source>
        <dbReference type="ARBA" id="ARBA00022692"/>
    </source>
</evidence>
<evidence type="ECO:0000313" key="18">
    <source>
        <dbReference type="EMBL" id="CAH1101089.1"/>
    </source>
</evidence>
<evidence type="ECO:0000259" key="17">
    <source>
        <dbReference type="Pfam" id="PF04678"/>
    </source>
</evidence>
<keyword evidence="8 15" id="KW-0106">Calcium</keyword>
<evidence type="ECO:0000313" key="19">
    <source>
        <dbReference type="Proteomes" id="UP001153636"/>
    </source>
</evidence>
<keyword evidence="4 15" id="KW-0109">Calcium transport</keyword>
<dbReference type="PANTHER" id="PTHR13462:SF10">
    <property type="entry name" value="CALCIUM UNIPORTER PROTEIN, MITOCHONDRIAL"/>
    <property type="match status" value="1"/>
</dbReference>
<dbReference type="Proteomes" id="UP001153636">
    <property type="component" value="Chromosome 11"/>
</dbReference>
<feature type="region of interest" description="Disordered" evidence="16">
    <location>
        <begin position="57"/>
        <end position="110"/>
    </location>
</feature>
<evidence type="ECO:0000256" key="13">
    <source>
        <dbReference type="ARBA" id="ARBA00023303"/>
    </source>
</evidence>
<evidence type="ECO:0000256" key="2">
    <source>
        <dbReference type="ARBA" id="ARBA00005653"/>
    </source>
</evidence>
<evidence type="ECO:0000256" key="7">
    <source>
        <dbReference type="ARBA" id="ARBA00022792"/>
    </source>
</evidence>
<comment type="similarity">
    <text evidence="2 15">Belongs to the MCU (TC 1.A.77) family.</text>
</comment>
<feature type="compositionally biased region" description="Acidic residues" evidence="16">
    <location>
        <begin position="83"/>
        <end position="95"/>
    </location>
</feature>
<keyword evidence="11 15" id="KW-0496">Mitochondrion</keyword>
<feature type="transmembrane region" description="Helical" evidence="15">
    <location>
        <begin position="273"/>
        <end position="293"/>
    </location>
</feature>
<dbReference type="GO" id="GO:1990246">
    <property type="term" value="C:uniplex complex"/>
    <property type="evidence" value="ECO:0007669"/>
    <property type="project" value="TreeGrafter"/>
</dbReference>
<dbReference type="GO" id="GO:0015292">
    <property type="term" value="F:uniporter activity"/>
    <property type="evidence" value="ECO:0007669"/>
    <property type="project" value="UniProtKB-UniRule"/>
</dbReference>
<evidence type="ECO:0000256" key="15">
    <source>
        <dbReference type="RuleBase" id="RU367035"/>
    </source>
</evidence>
<comment type="function">
    <text evidence="15">Mitochondrial inner membrane calcium uniporter that mediates calcium uptake into mitochondria. Mitochondrial calcium homeostasis plays key roles in cellular physiology and regulates cell bioenergetics, cytoplasmic calcium signals and activation of cell death pathways.</text>
</comment>
<evidence type="ECO:0000256" key="16">
    <source>
        <dbReference type="SAM" id="MobiDB-lite"/>
    </source>
</evidence>